<keyword evidence="2" id="KW-1185">Reference proteome</keyword>
<proteinExistence type="predicted"/>
<gene>
    <name evidence="1" type="ORF">RBU60_06045</name>
</gene>
<dbReference type="RefSeq" id="WP_308863832.1">
    <property type="nucleotide sequence ID" value="NZ_JAVHUL010000011.1"/>
</dbReference>
<accession>A0ABU1A097</accession>
<comment type="caution">
    <text evidence="1">The sequence shown here is derived from an EMBL/GenBank/DDBJ whole genome shotgun (WGS) entry which is preliminary data.</text>
</comment>
<dbReference type="Proteomes" id="UP001230915">
    <property type="component" value="Unassembled WGS sequence"/>
</dbReference>
<reference evidence="1 2" key="1">
    <citation type="submission" date="2023-08" db="EMBL/GenBank/DDBJ databases">
        <title>Mesonia sp. MT50, isolated from deep-sea sediment of the Mariana Trench.</title>
        <authorList>
            <person name="Fu H."/>
        </authorList>
    </citation>
    <scope>NUCLEOTIDE SEQUENCE [LARGE SCALE GENOMIC DNA]</scope>
    <source>
        <strain evidence="1 2">MT50</strain>
    </source>
</reference>
<evidence type="ECO:0000313" key="2">
    <source>
        <dbReference type="Proteomes" id="UP001230915"/>
    </source>
</evidence>
<protein>
    <submittedName>
        <fullName evidence="1">Uncharacterized protein</fullName>
    </submittedName>
</protein>
<evidence type="ECO:0000313" key="1">
    <source>
        <dbReference type="EMBL" id="MDQ7917130.1"/>
    </source>
</evidence>
<sequence>MSIKKKLEFNQSEHKREEDGILEVGNILIDAQNELSKLKVKCEPKDLIQGNFLDEFHNHHRKAHNQQKEGFVKMLSYEKYIEMLEFDVTELEKLEEIYNARAFSQREFYAYNTKFYQYCKNNASRNPSLKEYLDDAPKKVSFKPVDLLVFKNGNIEVNLDTELFTTYASNDKQLEMMNDIKQFVKLGKKMDLAYKDVYTPIKHYLYDESNLFHGHQTGKQGLTRDLNEVNFNYNKILTIQ</sequence>
<name>A0ABU1A097_9FLAO</name>
<dbReference type="EMBL" id="JAVHUL010000011">
    <property type="protein sequence ID" value="MDQ7917130.1"/>
    <property type="molecule type" value="Genomic_DNA"/>
</dbReference>
<organism evidence="1 2">
    <name type="scientific">Mesonia profundi</name>
    <dbReference type="NCBI Taxonomy" id="3070998"/>
    <lineage>
        <taxon>Bacteria</taxon>
        <taxon>Pseudomonadati</taxon>
        <taxon>Bacteroidota</taxon>
        <taxon>Flavobacteriia</taxon>
        <taxon>Flavobacteriales</taxon>
        <taxon>Flavobacteriaceae</taxon>
        <taxon>Mesonia</taxon>
    </lineage>
</organism>